<comment type="caution">
    <text evidence="1">The sequence shown here is derived from an EMBL/GenBank/DDBJ whole genome shotgun (WGS) entry which is preliminary data.</text>
</comment>
<dbReference type="RefSeq" id="WP_377927390.1">
    <property type="nucleotide sequence ID" value="NZ_JBHUEM010000005.1"/>
</dbReference>
<dbReference type="EMBL" id="JBHUEM010000005">
    <property type="protein sequence ID" value="MFD1736243.1"/>
    <property type="molecule type" value="Genomic_DNA"/>
</dbReference>
<gene>
    <name evidence="1" type="ORF">ACFSCX_06650</name>
</gene>
<keyword evidence="2" id="KW-1185">Reference proteome</keyword>
<name>A0ABW4LQB5_9BACI</name>
<dbReference type="Proteomes" id="UP001597214">
    <property type="component" value="Unassembled WGS sequence"/>
</dbReference>
<accession>A0ABW4LQB5</accession>
<sequence>MKPIDYFIIGCLIGNGDIQKIEGEDHLYFSFEKHKTTYLQNFMLHHSLFSSITADFQKGEGFILPNLFMNEVIKKWYSEGVKIFSKGPDPFLVPFESIVIAINLFGKRQIENIILYSSVKKEYLNILSYSISKQLDLPSVISSSNSIKIYDAPALFLKAFHKVSLIDSTELANYINDNERRDIEPFLERDAIL</sequence>
<protein>
    <submittedName>
        <fullName evidence="1">Uncharacterized protein</fullName>
    </submittedName>
</protein>
<reference evidence="2" key="1">
    <citation type="journal article" date="2019" name="Int. J. Syst. Evol. Microbiol.">
        <title>The Global Catalogue of Microorganisms (GCM) 10K type strain sequencing project: providing services to taxonomists for standard genome sequencing and annotation.</title>
        <authorList>
            <consortium name="The Broad Institute Genomics Platform"/>
            <consortium name="The Broad Institute Genome Sequencing Center for Infectious Disease"/>
            <person name="Wu L."/>
            <person name="Ma J."/>
        </authorList>
    </citation>
    <scope>NUCLEOTIDE SEQUENCE [LARGE SCALE GENOMIC DNA]</scope>
    <source>
        <strain evidence="2">CCUG 49339</strain>
    </source>
</reference>
<evidence type="ECO:0000313" key="2">
    <source>
        <dbReference type="Proteomes" id="UP001597214"/>
    </source>
</evidence>
<proteinExistence type="predicted"/>
<evidence type="ECO:0000313" key="1">
    <source>
        <dbReference type="EMBL" id="MFD1736243.1"/>
    </source>
</evidence>
<organism evidence="1 2">
    <name type="scientific">Bacillus salitolerans</name>
    <dbReference type="NCBI Taxonomy" id="1437434"/>
    <lineage>
        <taxon>Bacteria</taxon>
        <taxon>Bacillati</taxon>
        <taxon>Bacillota</taxon>
        <taxon>Bacilli</taxon>
        <taxon>Bacillales</taxon>
        <taxon>Bacillaceae</taxon>
        <taxon>Bacillus</taxon>
    </lineage>
</organism>